<evidence type="ECO:0000256" key="3">
    <source>
        <dbReference type="ARBA" id="ARBA00023134"/>
    </source>
</evidence>
<dbReference type="PROSITE" id="PS51419">
    <property type="entry name" value="RAB"/>
    <property type="match status" value="1"/>
</dbReference>
<dbReference type="PRINTS" id="PR00449">
    <property type="entry name" value="RASTRNSFRMNG"/>
</dbReference>
<evidence type="ECO:0000256" key="4">
    <source>
        <dbReference type="ARBA" id="ARBA00037868"/>
    </source>
</evidence>
<dbReference type="STRING" id="41875.K8EJG6"/>
<dbReference type="NCBIfam" id="TIGR00231">
    <property type="entry name" value="small_GTP"/>
    <property type="match status" value="1"/>
</dbReference>
<comment type="subcellular location">
    <subcellularLocation>
        <location evidence="4">Endomembrane system</location>
        <topology evidence="4">Lipid-anchor</topology>
    </subcellularLocation>
</comment>
<dbReference type="OrthoDB" id="25896at2759"/>
<dbReference type="eggNOG" id="KOG0092">
    <property type="taxonomic scope" value="Eukaryota"/>
</dbReference>
<dbReference type="FunFam" id="3.40.50.300:FF:001447">
    <property type="entry name" value="Ras-related protein Rab-1B"/>
    <property type="match status" value="1"/>
</dbReference>
<dbReference type="SMART" id="SM00174">
    <property type="entry name" value="RHO"/>
    <property type="match status" value="1"/>
</dbReference>
<feature type="compositionally biased region" description="Basic residues" evidence="5">
    <location>
        <begin position="295"/>
        <end position="307"/>
    </location>
</feature>
<proteinExistence type="inferred from homology"/>
<evidence type="ECO:0000313" key="6">
    <source>
        <dbReference type="EMBL" id="CCO18332.1"/>
    </source>
</evidence>
<dbReference type="Proteomes" id="UP000198341">
    <property type="component" value="Chromosome 10"/>
</dbReference>
<dbReference type="GO" id="GO:0005525">
    <property type="term" value="F:GTP binding"/>
    <property type="evidence" value="ECO:0007669"/>
    <property type="project" value="UniProtKB-KW"/>
</dbReference>
<dbReference type="Gene3D" id="3.40.50.300">
    <property type="entry name" value="P-loop containing nucleotide triphosphate hydrolases"/>
    <property type="match status" value="1"/>
</dbReference>
<dbReference type="PROSITE" id="PS51420">
    <property type="entry name" value="RHO"/>
    <property type="match status" value="1"/>
</dbReference>
<evidence type="ECO:0000256" key="2">
    <source>
        <dbReference type="ARBA" id="ARBA00022741"/>
    </source>
</evidence>
<keyword evidence="7" id="KW-1185">Reference proteome</keyword>
<reference evidence="6 7" key="1">
    <citation type="submission" date="2011-10" db="EMBL/GenBank/DDBJ databases">
        <authorList>
            <person name="Genoscope - CEA"/>
        </authorList>
    </citation>
    <scope>NUCLEOTIDE SEQUENCE [LARGE SCALE GENOMIC DNA]</scope>
    <source>
        <strain evidence="6 7">RCC 1105</strain>
    </source>
</reference>
<comment type="similarity">
    <text evidence="1">Belongs to the small GTPase superfamily. Rab family.</text>
</comment>
<dbReference type="PROSITE" id="PS51421">
    <property type="entry name" value="RAS"/>
    <property type="match status" value="1"/>
</dbReference>
<dbReference type="CDD" id="cd00154">
    <property type="entry name" value="Rab"/>
    <property type="match status" value="1"/>
</dbReference>
<dbReference type="InterPro" id="IPR050227">
    <property type="entry name" value="Rab"/>
</dbReference>
<dbReference type="SMART" id="SM00175">
    <property type="entry name" value="RAB"/>
    <property type="match status" value="1"/>
</dbReference>
<evidence type="ECO:0000256" key="5">
    <source>
        <dbReference type="SAM" id="MobiDB-lite"/>
    </source>
</evidence>
<dbReference type="KEGG" id="bpg:Bathy10g00570"/>
<dbReference type="SMART" id="SM00173">
    <property type="entry name" value="RAS"/>
    <property type="match status" value="1"/>
</dbReference>
<dbReference type="InterPro" id="IPR027417">
    <property type="entry name" value="P-loop_NTPase"/>
</dbReference>
<dbReference type="AlphaFoldDB" id="K8EJG6"/>
<protein>
    <submittedName>
        <fullName evidence="6">Uncharacterized protein</fullName>
    </submittedName>
</protein>
<name>K8EJG6_9CHLO</name>
<keyword evidence="2" id="KW-0547">Nucleotide-binding</keyword>
<organism evidence="6 7">
    <name type="scientific">Bathycoccus prasinos</name>
    <dbReference type="NCBI Taxonomy" id="41875"/>
    <lineage>
        <taxon>Eukaryota</taxon>
        <taxon>Viridiplantae</taxon>
        <taxon>Chlorophyta</taxon>
        <taxon>Mamiellophyceae</taxon>
        <taxon>Mamiellales</taxon>
        <taxon>Bathycoccaceae</taxon>
        <taxon>Bathycoccus</taxon>
    </lineage>
</organism>
<evidence type="ECO:0000256" key="1">
    <source>
        <dbReference type="ARBA" id="ARBA00006270"/>
    </source>
</evidence>
<dbReference type="GeneID" id="19013134"/>
<dbReference type="InterPro" id="IPR001806">
    <property type="entry name" value="Small_GTPase"/>
</dbReference>
<keyword evidence="3" id="KW-0342">GTP-binding</keyword>
<sequence>MGCAQSTPSSSQHHSRLFRQLFGNTSSQEEEDNNDERRRTRGASSSSSSRQQRRDERDEILKTKVVLLGDSGVGKSCIVNRFATNTFDVDSRVTVGAAFVARTIEVNKSDKDESLIKMKKPPQAGRRVKFEIWDTAGQERYESLANLYYRRAHVAIVVFALDDEKSFEKARFWINELKEKCEKRDALIILCGNKMDKITDEHEDRIEEPSSSSRGGNGGDEIVEDDDGNAVFVSMDRANRMANELGCHMCVTSSAKTGEGVEELFFEVARTLLLKQRNGGGKSEATNDGGATTAKKMKTKKTKKKTRSNTTSTRENAEEEGEEGGPTPPENDGDANTAALTAREFGANAKTKKKKKKKPMQGETSNPSRRPLHDT</sequence>
<evidence type="ECO:0000313" key="7">
    <source>
        <dbReference type="Proteomes" id="UP000198341"/>
    </source>
</evidence>
<feature type="compositionally biased region" description="Polar residues" evidence="5">
    <location>
        <begin position="1"/>
        <end position="12"/>
    </location>
</feature>
<feature type="region of interest" description="Disordered" evidence="5">
    <location>
        <begin position="201"/>
        <end position="227"/>
    </location>
</feature>
<feature type="region of interest" description="Disordered" evidence="5">
    <location>
        <begin position="1"/>
        <end position="56"/>
    </location>
</feature>
<dbReference type="PANTHER" id="PTHR47977">
    <property type="entry name" value="RAS-RELATED PROTEIN RAB"/>
    <property type="match status" value="1"/>
</dbReference>
<dbReference type="GO" id="GO:0003924">
    <property type="term" value="F:GTPase activity"/>
    <property type="evidence" value="ECO:0007669"/>
    <property type="project" value="InterPro"/>
</dbReference>
<gene>
    <name evidence="6" type="ordered locus">Bathy10g00570</name>
</gene>
<dbReference type="Pfam" id="PF00071">
    <property type="entry name" value="Ras"/>
    <property type="match status" value="1"/>
</dbReference>
<feature type="region of interest" description="Disordered" evidence="5">
    <location>
        <begin position="276"/>
        <end position="375"/>
    </location>
</feature>
<dbReference type="RefSeq" id="XP_007510799.1">
    <property type="nucleotide sequence ID" value="XM_007510737.1"/>
</dbReference>
<dbReference type="GO" id="GO:0012505">
    <property type="term" value="C:endomembrane system"/>
    <property type="evidence" value="ECO:0007669"/>
    <property type="project" value="UniProtKB-SubCell"/>
</dbReference>
<dbReference type="EMBL" id="FO082269">
    <property type="protein sequence ID" value="CCO18332.1"/>
    <property type="molecule type" value="Genomic_DNA"/>
</dbReference>
<accession>K8EJG6</accession>
<feature type="compositionally biased region" description="Basic residues" evidence="5">
    <location>
        <begin position="350"/>
        <end position="359"/>
    </location>
</feature>
<dbReference type="SUPFAM" id="SSF52540">
    <property type="entry name" value="P-loop containing nucleoside triphosphate hydrolases"/>
    <property type="match status" value="1"/>
</dbReference>
<dbReference type="InterPro" id="IPR005225">
    <property type="entry name" value="Small_GTP-bd"/>
</dbReference>